<dbReference type="AlphaFoldDB" id="A0A5E8CJ46"/>
<keyword evidence="2" id="KW-0378">Hydrolase</keyword>
<organism evidence="3">
    <name type="scientific">seawater metagenome</name>
    <dbReference type="NCBI Taxonomy" id="1561972"/>
    <lineage>
        <taxon>unclassified sequences</taxon>
        <taxon>metagenomes</taxon>
        <taxon>ecological metagenomes</taxon>
    </lineage>
</organism>
<dbReference type="InterPro" id="IPR007346">
    <property type="entry name" value="Endonuclease-I"/>
</dbReference>
<dbReference type="EMBL" id="CABVLZ010000001">
    <property type="protein sequence ID" value="VVU94639.1"/>
    <property type="molecule type" value="Genomic_DNA"/>
</dbReference>
<dbReference type="Pfam" id="PF04231">
    <property type="entry name" value="Endonuclease_1"/>
    <property type="match status" value="1"/>
</dbReference>
<dbReference type="InterPro" id="IPR044925">
    <property type="entry name" value="His-Me_finger_sf"/>
</dbReference>
<dbReference type="PANTHER" id="PTHR33607">
    <property type="entry name" value="ENDONUCLEASE-1"/>
    <property type="match status" value="1"/>
</dbReference>
<keyword evidence="1" id="KW-0540">Nuclease</keyword>
<proteinExistence type="predicted"/>
<dbReference type="GO" id="GO:0016787">
    <property type="term" value="F:hydrolase activity"/>
    <property type="evidence" value="ECO:0007669"/>
    <property type="project" value="UniProtKB-KW"/>
</dbReference>
<keyword evidence="3" id="KW-0255">Endonuclease</keyword>
<dbReference type="PANTHER" id="PTHR33607:SF2">
    <property type="entry name" value="ENDONUCLEASE-1"/>
    <property type="match status" value="1"/>
</dbReference>
<protein>
    <submittedName>
        <fullName evidence="3">Endonuclease I</fullName>
    </submittedName>
</protein>
<evidence type="ECO:0000256" key="2">
    <source>
        <dbReference type="ARBA" id="ARBA00022801"/>
    </source>
</evidence>
<name>A0A5E8CJ46_9ZZZZ</name>
<sequence>MILYFFVLLLSICLAFTPKPLKQISYSNVKKLFNNIYQNPNNHTIEHVIPQSKLLTMVLKTDMHNLLYYPSKLNIHRSNFKYISDLKIYENSKLLDDIGNELNERNNLIVPSKLSIKTSSKKIFYPPDIYKGQIARASMYFLSTYPDHKDIIFDQIIDPYTILTWHKLFPVTSFELFKNNIIYEYQLNNNVYILNPENLYKDMEYFLDKDLGSFI</sequence>
<gene>
    <name evidence="3" type="ORF">CPAV1605_364</name>
</gene>
<reference evidence="3" key="1">
    <citation type="submission" date="2019-09" db="EMBL/GenBank/DDBJ databases">
        <authorList>
            <person name="Needham M D."/>
        </authorList>
    </citation>
    <scope>NUCLEOTIDE SEQUENCE</scope>
</reference>
<evidence type="ECO:0000256" key="1">
    <source>
        <dbReference type="ARBA" id="ARBA00022722"/>
    </source>
</evidence>
<accession>A0A5E8CJ46</accession>
<dbReference type="GO" id="GO:0004519">
    <property type="term" value="F:endonuclease activity"/>
    <property type="evidence" value="ECO:0007669"/>
    <property type="project" value="UniProtKB-KW"/>
</dbReference>
<dbReference type="SUPFAM" id="SSF54060">
    <property type="entry name" value="His-Me finger endonucleases"/>
    <property type="match status" value="1"/>
</dbReference>
<evidence type="ECO:0000313" key="3">
    <source>
        <dbReference type="EMBL" id="VVU94639.1"/>
    </source>
</evidence>